<reference evidence="1" key="1">
    <citation type="submission" date="2022-03" db="EMBL/GenBank/DDBJ databases">
        <authorList>
            <person name="Tunstrom K."/>
        </authorList>
    </citation>
    <scope>NUCLEOTIDE SEQUENCE</scope>
</reference>
<gene>
    <name evidence="1" type="ORF">EEDITHA_LOCUS22670</name>
</gene>
<keyword evidence="2" id="KW-1185">Reference proteome</keyword>
<accession>A0AAU9VC30</accession>
<comment type="caution">
    <text evidence="1">The sequence shown here is derived from an EMBL/GenBank/DDBJ whole genome shotgun (WGS) entry which is preliminary data.</text>
</comment>
<name>A0AAU9VC30_EUPED</name>
<evidence type="ECO:0000313" key="2">
    <source>
        <dbReference type="Proteomes" id="UP001153954"/>
    </source>
</evidence>
<dbReference type="Proteomes" id="UP001153954">
    <property type="component" value="Unassembled WGS sequence"/>
</dbReference>
<sequence>METKRRTEGAKTLDKIQDLVKTTLNPGVKTCDELAARIGKTYTLKAVTLSITTRAIGFGLAHLSFIAVSYHEIAVPSIYAQYRVFLAVLEAELKSLKCSYPIAARDTEMAYDYRVNSDLLHIAQTVTVTPEPMKTLRHLADVNTPDRYRRRFEDNNAIPGTIWNNHVLVNPDEIIPANHTMDDLRDDIALLGPYINKLQKHIPKMVDGTIDFKSSGKISSFVCNKMGNLRIPPRELGENLQDYYRRAYPVGNIREFHSYAKLTAAERLEGQINLLGELPRFENLVYPFYTMHVHRTAPHRTACVLSFIY</sequence>
<dbReference type="AlphaFoldDB" id="A0AAU9VC30"/>
<proteinExistence type="predicted"/>
<dbReference type="EMBL" id="CAKOGL010000035">
    <property type="protein sequence ID" value="CAH2108764.1"/>
    <property type="molecule type" value="Genomic_DNA"/>
</dbReference>
<evidence type="ECO:0000313" key="1">
    <source>
        <dbReference type="EMBL" id="CAH2108764.1"/>
    </source>
</evidence>
<organism evidence="1 2">
    <name type="scientific">Euphydryas editha</name>
    <name type="common">Edith's checkerspot</name>
    <dbReference type="NCBI Taxonomy" id="104508"/>
    <lineage>
        <taxon>Eukaryota</taxon>
        <taxon>Metazoa</taxon>
        <taxon>Ecdysozoa</taxon>
        <taxon>Arthropoda</taxon>
        <taxon>Hexapoda</taxon>
        <taxon>Insecta</taxon>
        <taxon>Pterygota</taxon>
        <taxon>Neoptera</taxon>
        <taxon>Endopterygota</taxon>
        <taxon>Lepidoptera</taxon>
        <taxon>Glossata</taxon>
        <taxon>Ditrysia</taxon>
        <taxon>Papilionoidea</taxon>
        <taxon>Nymphalidae</taxon>
        <taxon>Nymphalinae</taxon>
        <taxon>Euphydryas</taxon>
    </lineage>
</organism>
<protein>
    <submittedName>
        <fullName evidence="1">Uncharacterized protein</fullName>
    </submittedName>
</protein>